<comment type="similarity">
    <text evidence="1">Belongs to the RelE toxin family.</text>
</comment>
<evidence type="ECO:0000313" key="6">
    <source>
        <dbReference type="Proteomes" id="UP000224871"/>
    </source>
</evidence>
<dbReference type="InterPro" id="IPR007712">
    <property type="entry name" value="RelE/ParE_toxin"/>
</dbReference>
<dbReference type="Proteomes" id="UP000196435">
    <property type="component" value="Unassembled WGS sequence"/>
</dbReference>
<reference evidence="5" key="2">
    <citation type="submission" date="2016-12" db="EMBL/GenBank/DDBJ databases">
        <authorList>
            <person name="Gaudriault S."/>
        </authorList>
    </citation>
    <scope>NUCLEOTIDE SEQUENCE [LARGE SCALE GENOMIC DNA]</scope>
    <source>
        <strain evidence="5">HGB1681 (deposited as PTA-6826 in the American Type Culture Collection)</strain>
    </source>
</reference>
<dbReference type="RefSeq" id="WP_086955489.1">
    <property type="nucleotide sequence ID" value="NZ_CAWNQC010000212.1"/>
</dbReference>
<dbReference type="InterPro" id="IPR035093">
    <property type="entry name" value="RelE/ParE_toxin_dom_sf"/>
</dbReference>
<dbReference type="InterPro" id="IPR051803">
    <property type="entry name" value="TA_system_RelE-like_toxin"/>
</dbReference>
<accession>A0A1N6MTV3</accession>
<dbReference type="Proteomes" id="UP000224871">
    <property type="component" value="Unassembled WGS sequence"/>
</dbReference>
<gene>
    <name evidence="3" type="ORF">Xinn_02470</name>
    <name evidence="4" type="ORF">XIS1_1410034</name>
</gene>
<organism evidence="4 5">
    <name type="scientific">Xenorhabdus innexi</name>
    <dbReference type="NCBI Taxonomy" id="290109"/>
    <lineage>
        <taxon>Bacteria</taxon>
        <taxon>Pseudomonadati</taxon>
        <taxon>Pseudomonadota</taxon>
        <taxon>Gammaproteobacteria</taxon>
        <taxon>Enterobacterales</taxon>
        <taxon>Morganellaceae</taxon>
        <taxon>Xenorhabdus</taxon>
    </lineage>
</organism>
<dbReference type="Pfam" id="PF05016">
    <property type="entry name" value="ParE_toxin"/>
    <property type="match status" value="1"/>
</dbReference>
<evidence type="ECO:0000256" key="1">
    <source>
        <dbReference type="ARBA" id="ARBA00006226"/>
    </source>
</evidence>
<proteinExistence type="inferred from homology"/>
<evidence type="ECO:0000313" key="5">
    <source>
        <dbReference type="Proteomes" id="UP000196435"/>
    </source>
</evidence>
<name>A0A1N6MTV3_9GAMM</name>
<dbReference type="EMBL" id="NIBU01000029">
    <property type="protein sequence ID" value="PHM33391.1"/>
    <property type="molecule type" value="Genomic_DNA"/>
</dbReference>
<dbReference type="NCBIfam" id="TIGR02385">
    <property type="entry name" value="RelE_StbE"/>
    <property type="match status" value="1"/>
</dbReference>
<protein>
    <submittedName>
        <fullName evidence="3">Translation repressor RelE</fullName>
    </submittedName>
</protein>
<dbReference type="AlphaFoldDB" id="A0A1N6MTV3"/>
<evidence type="ECO:0000256" key="2">
    <source>
        <dbReference type="ARBA" id="ARBA00022649"/>
    </source>
</evidence>
<reference evidence="4" key="1">
    <citation type="submission" date="2016-12" db="EMBL/GenBank/DDBJ databases">
        <authorList>
            <person name="Song W.-J."/>
            <person name="Kurnit D.M."/>
        </authorList>
    </citation>
    <scope>NUCLEOTIDE SEQUENCE [LARGE SCALE GENOMIC DNA]</scope>
    <source>
        <strain evidence="4">HGB1681</strain>
    </source>
</reference>
<sequence>MNELEWLELARTDLLAIIEYIADDNPYAAQCLKDDIETKAEKLLDFPKIGRPGRVAGTRELVAGANYIIVYQEDVFTIRILRVLHAAQLWPSSN</sequence>
<evidence type="ECO:0000313" key="3">
    <source>
        <dbReference type="EMBL" id="PHM33391.1"/>
    </source>
</evidence>
<keyword evidence="2" id="KW-1277">Toxin-antitoxin system</keyword>
<dbReference type="Gene3D" id="3.30.2310.20">
    <property type="entry name" value="RelE-like"/>
    <property type="match status" value="1"/>
</dbReference>
<dbReference type="EMBL" id="FTLG01000048">
    <property type="protein sequence ID" value="SIP72295.1"/>
    <property type="molecule type" value="Genomic_DNA"/>
</dbReference>
<reference evidence="3 6" key="3">
    <citation type="journal article" date="2017" name="Nat. Microbiol.">
        <title>Natural product diversity associated with the nematode symbionts Photorhabdus and Xenorhabdus.</title>
        <authorList>
            <person name="Tobias N.J."/>
            <person name="Wolff H."/>
            <person name="Djahanschiri B."/>
            <person name="Grundmann F."/>
            <person name="Kronenwerth M."/>
            <person name="Shi Y.M."/>
            <person name="Simonyi S."/>
            <person name="Grun P."/>
            <person name="Shapiro-Ilan D."/>
            <person name="Pidot S.J."/>
            <person name="Stinear T.P."/>
            <person name="Ebersberger I."/>
            <person name="Bode H.B."/>
        </authorList>
    </citation>
    <scope>NUCLEOTIDE SEQUENCE [LARGE SCALE GENOMIC DNA]</scope>
    <source>
        <strain evidence="3 6">DSM 16336</strain>
    </source>
</reference>
<dbReference type="OrthoDB" id="9798046at2"/>
<keyword evidence="6" id="KW-1185">Reference proteome</keyword>
<evidence type="ECO:0000313" key="4">
    <source>
        <dbReference type="EMBL" id="SIP72295.1"/>
    </source>
</evidence>
<dbReference type="PANTHER" id="PTHR33755">
    <property type="entry name" value="TOXIN PARE1-RELATED"/>
    <property type="match status" value="1"/>
</dbReference>